<evidence type="ECO:0000313" key="1">
    <source>
        <dbReference type="EMBL" id="KAB2360194.1"/>
    </source>
</evidence>
<evidence type="ECO:0000313" key="3">
    <source>
        <dbReference type="Proteomes" id="UP000483004"/>
    </source>
</evidence>
<accession>A0A6L3VD17</accession>
<feature type="non-terminal residue" evidence="1">
    <location>
        <position position="1"/>
    </location>
</feature>
<organism evidence="1 3">
    <name type="scientific">Actinomadura montaniterrae</name>
    <dbReference type="NCBI Taxonomy" id="1803903"/>
    <lineage>
        <taxon>Bacteria</taxon>
        <taxon>Bacillati</taxon>
        <taxon>Actinomycetota</taxon>
        <taxon>Actinomycetes</taxon>
        <taxon>Streptosporangiales</taxon>
        <taxon>Thermomonosporaceae</taxon>
        <taxon>Actinomadura</taxon>
    </lineage>
</organism>
<proteinExistence type="predicted"/>
<dbReference type="Proteomes" id="UP000483004">
    <property type="component" value="Unassembled WGS sequence"/>
</dbReference>
<dbReference type="Gene3D" id="3.40.50.1820">
    <property type="entry name" value="alpha/beta hydrolase"/>
    <property type="match status" value="1"/>
</dbReference>
<keyword evidence="1" id="KW-0378">Hydrolase</keyword>
<reference evidence="1 3" key="1">
    <citation type="submission" date="2019-09" db="EMBL/GenBank/DDBJ databases">
        <title>Actinomadura physcomitrii sp. nov., a novel actinomycete isolated from moss [Physcomitrium sphaericum (Ludw) Fuernr].</title>
        <authorList>
            <person name="Liu C."/>
            <person name="Zhuang X."/>
        </authorList>
    </citation>
    <scope>NUCLEOTIDE SEQUENCE [LARGE SCALE GENOMIC DNA]</scope>
    <source>
        <strain evidence="1 3">CYP1-1B</strain>
    </source>
</reference>
<dbReference type="EMBL" id="WBMR01000311">
    <property type="protein sequence ID" value="KAB2360194.1"/>
    <property type="molecule type" value="Genomic_DNA"/>
</dbReference>
<name>A0A6L3VD17_9ACTN</name>
<evidence type="ECO:0000313" key="2">
    <source>
        <dbReference type="EMBL" id="KAB2385973.1"/>
    </source>
</evidence>
<gene>
    <name evidence="2" type="ORF">F9B16_09275</name>
    <name evidence="1" type="ORF">F9B16_46585</name>
</gene>
<sequence>PTGITFVGYENPPGVTTEQRVEHFVRSDRGDWYNHVNLTAHDRGGHFIPWEIPEEWVADLRRTFRGRR</sequence>
<keyword evidence="3" id="KW-1185">Reference proteome</keyword>
<dbReference type="AlphaFoldDB" id="A0A6L3VD17"/>
<protein>
    <submittedName>
        <fullName evidence="1">Epoxide hydrolase</fullName>
    </submittedName>
</protein>
<comment type="caution">
    <text evidence="1">The sequence shown here is derived from an EMBL/GenBank/DDBJ whole genome shotgun (WGS) entry which is preliminary data.</text>
</comment>
<dbReference type="EMBL" id="WBMR01000017">
    <property type="protein sequence ID" value="KAB2385973.1"/>
    <property type="molecule type" value="Genomic_DNA"/>
</dbReference>
<dbReference type="SUPFAM" id="SSF53474">
    <property type="entry name" value="alpha/beta-Hydrolases"/>
    <property type="match status" value="1"/>
</dbReference>
<dbReference type="GO" id="GO:0016787">
    <property type="term" value="F:hydrolase activity"/>
    <property type="evidence" value="ECO:0007669"/>
    <property type="project" value="UniProtKB-KW"/>
</dbReference>
<dbReference type="InterPro" id="IPR029058">
    <property type="entry name" value="AB_hydrolase_fold"/>
</dbReference>